<comment type="cofactor">
    <cofactor evidence="6">
        <name>FMN</name>
        <dbReference type="ChEBI" id="CHEBI:58210"/>
    </cofactor>
    <text evidence="6">Binds 1 FMN per subunit.</text>
</comment>
<comment type="catalytic activity">
    <reaction evidence="5">
        <text>N,N-dimethyl-1,4-phenylenediamine + anthranilate + 2 NAD(+) = 2-(4-dimethylaminophenyl)diazenylbenzoate + 2 NADH + 2 H(+)</text>
        <dbReference type="Rhea" id="RHEA:55872"/>
        <dbReference type="ChEBI" id="CHEBI:15378"/>
        <dbReference type="ChEBI" id="CHEBI:15783"/>
        <dbReference type="ChEBI" id="CHEBI:16567"/>
        <dbReference type="ChEBI" id="CHEBI:57540"/>
        <dbReference type="ChEBI" id="CHEBI:57945"/>
        <dbReference type="ChEBI" id="CHEBI:71579"/>
        <dbReference type="EC" id="1.7.1.17"/>
    </reaction>
    <physiologicalReaction direction="right-to-left" evidence="5">
        <dbReference type="Rhea" id="RHEA:55874"/>
    </physiologicalReaction>
</comment>
<evidence type="ECO:0000259" key="7">
    <source>
        <dbReference type="Pfam" id="PF02525"/>
    </source>
</evidence>
<evidence type="ECO:0000256" key="4">
    <source>
        <dbReference type="ARBA" id="ARBA00023027"/>
    </source>
</evidence>
<dbReference type="Proteomes" id="UP001057753">
    <property type="component" value="Unassembled WGS sequence"/>
</dbReference>
<dbReference type="GO" id="GO:0010181">
    <property type="term" value="F:FMN binding"/>
    <property type="evidence" value="ECO:0007669"/>
    <property type="project" value="UniProtKB-UniRule"/>
</dbReference>
<comment type="caution">
    <text evidence="6">Lacks conserved residue(s) required for the propagation of feature annotation.</text>
</comment>
<evidence type="ECO:0000256" key="1">
    <source>
        <dbReference type="ARBA" id="ARBA00022630"/>
    </source>
</evidence>
<dbReference type="GO" id="GO:0009055">
    <property type="term" value="F:electron transfer activity"/>
    <property type="evidence" value="ECO:0007669"/>
    <property type="project" value="UniProtKB-UniRule"/>
</dbReference>
<comment type="subunit">
    <text evidence="6">Homodimer.</text>
</comment>
<dbReference type="InterPro" id="IPR023048">
    <property type="entry name" value="NADH:quinone_OxRdtase_FMN_depd"/>
</dbReference>
<dbReference type="InterPro" id="IPR029039">
    <property type="entry name" value="Flavoprotein-like_sf"/>
</dbReference>
<dbReference type="SUPFAM" id="SSF52218">
    <property type="entry name" value="Flavoproteins"/>
    <property type="match status" value="1"/>
</dbReference>
<gene>
    <name evidence="6" type="primary">azoR</name>
    <name evidence="8" type="ORF">HXA33_19445</name>
</gene>
<comment type="catalytic activity">
    <reaction evidence="6">
        <text>2 a quinone + NADH + H(+) = 2 a 1,4-benzosemiquinone + NAD(+)</text>
        <dbReference type="Rhea" id="RHEA:65952"/>
        <dbReference type="ChEBI" id="CHEBI:15378"/>
        <dbReference type="ChEBI" id="CHEBI:57540"/>
        <dbReference type="ChEBI" id="CHEBI:57945"/>
        <dbReference type="ChEBI" id="CHEBI:132124"/>
        <dbReference type="ChEBI" id="CHEBI:134225"/>
    </reaction>
</comment>
<dbReference type="PANTHER" id="PTHR43741">
    <property type="entry name" value="FMN-DEPENDENT NADH-AZOREDUCTASE 1"/>
    <property type="match status" value="1"/>
</dbReference>
<evidence type="ECO:0000256" key="6">
    <source>
        <dbReference type="HAMAP-Rule" id="MF_01216"/>
    </source>
</evidence>
<keyword evidence="4 6" id="KW-0520">NAD</keyword>
<keyword evidence="2 6" id="KW-0288">FMN</keyword>
<dbReference type="InterPro" id="IPR003680">
    <property type="entry name" value="Flavodoxin_fold"/>
</dbReference>
<dbReference type="EMBL" id="JABXYM010000002">
    <property type="protein sequence ID" value="MCR6098687.1"/>
    <property type="molecule type" value="Genomic_DNA"/>
</dbReference>
<dbReference type="RefSeq" id="WP_257823077.1">
    <property type="nucleotide sequence ID" value="NZ_JABXYM010000002.1"/>
</dbReference>
<evidence type="ECO:0000256" key="5">
    <source>
        <dbReference type="ARBA" id="ARBA00048542"/>
    </source>
</evidence>
<evidence type="ECO:0000313" key="8">
    <source>
        <dbReference type="EMBL" id="MCR6098687.1"/>
    </source>
</evidence>
<comment type="caution">
    <text evidence="8">The sequence shown here is derived from an EMBL/GenBank/DDBJ whole genome shotgun (WGS) entry which is preliminary data.</text>
</comment>
<evidence type="ECO:0000256" key="2">
    <source>
        <dbReference type="ARBA" id="ARBA00022643"/>
    </source>
</evidence>
<comment type="function">
    <text evidence="6">Also exhibits azoreductase activity. Catalyzes the reductive cleavage of the azo bond in aromatic azo compounds to the corresponding amines.</text>
</comment>
<proteinExistence type="inferred from homology"/>
<keyword evidence="9" id="KW-1185">Reference proteome</keyword>
<reference evidence="8" key="1">
    <citation type="submission" date="2020-06" db="EMBL/GenBank/DDBJ databases">
        <title>Insight into the genomes of haloalkaliphilic bacilli from Kenyan soda lakes.</title>
        <authorList>
            <person name="Mwirichia R."/>
            <person name="Villamizar G.C."/>
            <person name="Poehlein A."/>
            <person name="Mugweru J."/>
            <person name="Kipnyargis A."/>
            <person name="Kiplimo D."/>
            <person name="Orwa P."/>
            <person name="Daniel R."/>
        </authorList>
    </citation>
    <scope>NUCLEOTIDE SEQUENCE</scope>
    <source>
        <strain evidence="8">B1096_S55</strain>
    </source>
</reference>
<keyword evidence="3 6" id="KW-0560">Oxidoreductase</keyword>
<feature type="binding site" evidence="6">
    <location>
        <begin position="16"/>
        <end position="18"/>
    </location>
    <ligand>
        <name>FMN</name>
        <dbReference type="ChEBI" id="CHEBI:58210"/>
    </ligand>
</feature>
<dbReference type="Pfam" id="PF02525">
    <property type="entry name" value="Flavodoxin_2"/>
    <property type="match status" value="1"/>
</dbReference>
<evidence type="ECO:0000313" key="9">
    <source>
        <dbReference type="Proteomes" id="UP001057753"/>
    </source>
</evidence>
<keyword evidence="1 6" id="KW-0285">Flavoprotein</keyword>
<protein>
    <recommendedName>
        <fullName evidence="6">FMN dependent NADH:quinone oxidoreductase</fullName>
        <ecNumber evidence="6">1.6.5.-</ecNumber>
    </recommendedName>
    <alternativeName>
        <fullName evidence="6">Azo-dye reductase</fullName>
    </alternativeName>
    <alternativeName>
        <fullName evidence="6">FMN-dependent NADH-azo compound oxidoreductase</fullName>
    </alternativeName>
    <alternativeName>
        <fullName evidence="6">FMN-dependent NADH-azoreductase</fullName>
        <ecNumber evidence="6">1.7.1.17</ecNumber>
    </alternativeName>
</protein>
<dbReference type="Gene3D" id="3.40.50.360">
    <property type="match status" value="1"/>
</dbReference>
<dbReference type="GO" id="GO:0016655">
    <property type="term" value="F:oxidoreductase activity, acting on NAD(P)H, quinone or similar compound as acceptor"/>
    <property type="evidence" value="ECO:0007669"/>
    <property type="project" value="InterPro"/>
</dbReference>
<sequence length="207" mass="23556">MTLLYVTANPKRVEDSYSLQLGKCFLDVFRKNCSDTDITQLDLFAVNIPPLEKEALAAWERFESIDRDIPITNPFVEQFLQAEIVVFVTPLWNMSSPPQVKAYIDQLIIPKKTFCFTEEGIKGLAHDKTIVHIQSCGGVYSEGPLASLEHGNTYLQTIFSLIGVKNYHHVSIEGTSTFPQEVEERFEKAKEETRQLAKTLSDRRRAN</sequence>
<name>A0A9Q4G155_SALAG</name>
<dbReference type="InterPro" id="IPR050104">
    <property type="entry name" value="FMN-dep_NADH:Q_OxRdtase_AzoR1"/>
</dbReference>
<feature type="binding site" evidence="6">
    <location>
        <begin position="135"/>
        <end position="138"/>
    </location>
    <ligand>
        <name>FMN</name>
        <dbReference type="ChEBI" id="CHEBI:58210"/>
    </ligand>
</feature>
<dbReference type="EC" id="1.7.1.17" evidence="6"/>
<comment type="function">
    <text evidence="6">Quinone reductase that provides resistance to thiol-specific stress caused by electrophilic quinones.</text>
</comment>
<dbReference type="HAMAP" id="MF_01216">
    <property type="entry name" value="Azoreductase_type1"/>
    <property type="match status" value="1"/>
</dbReference>
<dbReference type="EC" id="1.6.5.-" evidence="6"/>
<accession>A0A9Q4G155</accession>
<dbReference type="GO" id="GO:0016652">
    <property type="term" value="F:oxidoreductase activity, acting on NAD(P)H as acceptor"/>
    <property type="evidence" value="ECO:0007669"/>
    <property type="project" value="UniProtKB-UniRule"/>
</dbReference>
<dbReference type="AlphaFoldDB" id="A0A9Q4G155"/>
<evidence type="ECO:0000256" key="3">
    <source>
        <dbReference type="ARBA" id="ARBA00023002"/>
    </source>
</evidence>
<dbReference type="PANTHER" id="PTHR43741:SF7">
    <property type="entry name" value="FMN-DEPENDENT NADH:QUINONE OXIDOREDUCTASE"/>
    <property type="match status" value="1"/>
</dbReference>
<comment type="similarity">
    <text evidence="6">Belongs to the azoreductase type 1 family.</text>
</comment>
<feature type="domain" description="Flavodoxin-like fold" evidence="7">
    <location>
        <begin position="1"/>
        <end position="195"/>
    </location>
</feature>
<organism evidence="8 9">
    <name type="scientific">Salipaludibacillus agaradhaerens</name>
    <name type="common">Bacillus agaradhaerens</name>
    <dbReference type="NCBI Taxonomy" id="76935"/>
    <lineage>
        <taxon>Bacteria</taxon>
        <taxon>Bacillati</taxon>
        <taxon>Bacillota</taxon>
        <taxon>Bacilli</taxon>
        <taxon>Bacillales</taxon>
        <taxon>Bacillaceae</taxon>
    </lineage>
</organism>